<dbReference type="Pfam" id="PF01852">
    <property type="entry name" value="START"/>
    <property type="match status" value="1"/>
</dbReference>
<dbReference type="SUPFAM" id="SSF55961">
    <property type="entry name" value="Bet v1-like"/>
    <property type="match status" value="1"/>
</dbReference>
<dbReference type="AlphaFoldDB" id="A0AAD2DPJ5"/>
<dbReference type="InterPro" id="IPR045096">
    <property type="entry name" value="EDR2-like"/>
</dbReference>
<dbReference type="InterPro" id="IPR023393">
    <property type="entry name" value="START-like_dom_sf"/>
</dbReference>
<proteinExistence type="predicted"/>
<evidence type="ECO:0000313" key="2">
    <source>
        <dbReference type="EMBL" id="CAI9759748.1"/>
    </source>
</evidence>
<dbReference type="CDD" id="cd00821">
    <property type="entry name" value="PH"/>
    <property type="match status" value="1"/>
</dbReference>
<keyword evidence="3" id="KW-1185">Reference proteome</keyword>
<dbReference type="EMBL" id="OU503039">
    <property type="protein sequence ID" value="CAI9759748.1"/>
    <property type="molecule type" value="Genomic_DNA"/>
</dbReference>
<dbReference type="PANTHER" id="PTHR12136:SF115">
    <property type="entry name" value="PROTEIN ENHANCED DISEASE RESISTANCE 2-LIKE ISOFORM X1"/>
    <property type="match status" value="1"/>
</dbReference>
<gene>
    <name evidence="2" type="ORF">FPE_LOCUS7178</name>
</gene>
<dbReference type="InterPro" id="IPR002913">
    <property type="entry name" value="START_lipid-bd_dom"/>
</dbReference>
<dbReference type="InterPro" id="IPR001849">
    <property type="entry name" value="PH_domain"/>
</dbReference>
<sequence>MVESDAKMQGWLYLIRFNRFGMQYSRKRYFILEENCLKSFKSIPISDTEEPVKSAIIDSCIRVTDNGRESHHRKLGAISSEEAARWIRSLQDAAFNPVKNIKAPSKRKWQPFSLSVAKGKANKSSIKLTSASSLQVDAMTSDVIAPSPWKIFGCRNGLRLFKEAKERDSLPSHLKRKGLAMKRRDLLLRRYWRREDDGTYVILYHSVFHRKCPPQCGYVRAYFKSGGFVISPVRQGKKCVVKHMLAVDWRIWKSYVMKASARTITISFLERVGALRELFRVKGLNNSHEIFSGEITREIGVPHCEEDDIKTEIDLMGMEIVREDEPRPSNLMGLNDAVDEFFDVPEPSDDERSENERPLITSPELCYVDTYQPKLQSAASIVKKLHDRAVQKKGYTDLQDMSLEDNTSCSYGTTLPKDPSLNMPSSWAAADPSSFLIRGENYLKDHRKIKAKGTLMQMVAADWLRSDTREDDLASRPGGIVQQHAAQGRPEFFFVVNMQVPGTTPHNMAFYYMLTSPLEETPLLERFVNGDDAFRNSRFKLIPYISKGSWIAKQSVGKKAGLVGQALEVHYVRGKNYLELDIDVGSSTVARGIVSLVLGYLNNLVIELAFLIQGDTEEELPEFLLGTCRLNHLDVSKAVSTDSIGIR</sequence>
<dbReference type="PANTHER" id="PTHR12136">
    <property type="entry name" value="ENHANCED DISEASE RESISTANCE-RELATED"/>
    <property type="match status" value="1"/>
</dbReference>
<protein>
    <recommendedName>
        <fullName evidence="1">START domain-containing protein</fullName>
    </recommendedName>
</protein>
<dbReference type="SMART" id="SM00233">
    <property type="entry name" value="PH"/>
    <property type="match status" value="1"/>
</dbReference>
<dbReference type="Pfam" id="PF07059">
    <property type="entry name" value="EDR2_C"/>
    <property type="match status" value="1"/>
</dbReference>
<dbReference type="SUPFAM" id="SSF50729">
    <property type="entry name" value="PH domain-like"/>
    <property type="match status" value="1"/>
</dbReference>
<evidence type="ECO:0000313" key="3">
    <source>
        <dbReference type="Proteomes" id="UP000834106"/>
    </source>
</evidence>
<dbReference type="InterPro" id="IPR009769">
    <property type="entry name" value="EDR2_C"/>
</dbReference>
<dbReference type="PROSITE" id="PS50848">
    <property type="entry name" value="START"/>
    <property type="match status" value="1"/>
</dbReference>
<name>A0AAD2DPJ5_9LAMI</name>
<feature type="domain" description="START" evidence="1">
    <location>
        <begin position="74"/>
        <end position="248"/>
    </location>
</feature>
<dbReference type="Proteomes" id="UP000834106">
    <property type="component" value="Chromosome 4"/>
</dbReference>
<dbReference type="GO" id="GO:0008289">
    <property type="term" value="F:lipid binding"/>
    <property type="evidence" value="ECO:0007669"/>
    <property type="project" value="InterPro"/>
</dbReference>
<evidence type="ECO:0000259" key="1">
    <source>
        <dbReference type="PROSITE" id="PS50848"/>
    </source>
</evidence>
<dbReference type="Gene3D" id="3.30.530.20">
    <property type="match status" value="1"/>
</dbReference>
<organism evidence="2 3">
    <name type="scientific">Fraxinus pennsylvanica</name>
    <dbReference type="NCBI Taxonomy" id="56036"/>
    <lineage>
        <taxon>Eukaryota</taxon>
        <taxon>Viridiplantae</taxon>
        <taxon>Streptophyta</taxon>
        <taxon>Embryophyta</taxon>
        <taxon>Tracheophyta</taxon>
        <taxon>Spermatophyta</taxon>
        <taxon>Magnoliopsida</taxon>
        <taxon>eudicotyledons</taxon>
        <taxon>Gunneridae</taxon>
        <taxon>Pentapetalae</taxon>
        <taxon>asterids</taxon>
        <taxon>lamiids</taxon>
        <taxon>Lamiales</taxon>
        <taxon>Oleaceae</taxon>
        <taxon>Oleeae</taxon>
        <taxon>Fraxinus</taxon>
    </lineage>
</organism>
<accession>A0AAD2DPJ5</accession>
<dbReference type="CDD" id="cd00177">
    <property type="entry name" value="START"/>
    <property type="match status" value="1"/>
</dbReference>
<reference evidence="2" key="1">
    <citation type="submission" date="2023-05" db="EMBL/GenBank/DDBJ databases">
        <authorList>
            <person name="Huff M."/>
        </authorList>
    </citation>
    <scope>NUCLEOTIDE SEQUENCE</scope>
</reference>